<proteinExistence type="inferred from homology"/>
<dbReference type="NCBIfam" id="TIGR03409">
    <property type="entry name" value="urea_trans_UrtB"/>
    <property type="match status" value="1"/>
</dbReference>
<dbReference type="CDD" id="cd06582">
    <property type="entry name" value="TM_PBP1_LivH_like"/>
    <property type="match status" value="1"/>
</dbReference>
<keyword evidence="4 9" id="KW-0812">Transmembrane</keyword>
<evidence type="ECO:0000256" key="7">
    <source>
        <dbReference type="ARBA" id="ARBA00023136"/>
    </source>
</evidence>
<feature type="transmembrane region" description="Helical" evidence="9">
    <location>
        <begin position="388"/>
        <end position="405"/>
    </location>
</feature>
<evidence type="ECO:0000256" key="5">
    <source>
        <dbReference type="ARBA" id="ARBA00022970"/>
    </source>
</evidence>
<organism evidence="10">
    <name type="scientific">marine sediment metagenome</name>
    <dbReference type="NCBI Taxonomy" id="412755"/>
    <lineage>
        <taxon>unclassified sequences</taxon>
        <taxon>metagenomes</taxon>
        <taxon>ecological metagenomes</taxon>
    </lineage>
</organism>
<feature type="transmembrane region" description="Helical" evidence="9">
    <location>
        <begin position="249"/>
        <end position="276"/>
    </location>
</feature>
<keyword evidence="3" id="KW-1003">Cell membrane</keyword>
<reference evidence="10" key="1">
    <citation type="journal article" date="2015" name="Nature">
        <title>Complex archaea that bridge the gap between prokaryotes and eukaryotes.</title>
        <authorList>
            <person name="Spang A."/>
            <person name="Saw J.H."/>
            <person name="Jorgensen S.L."/>
            <person name="Zaremba-Niedzwiedzka K."/>
            <person name="Martijn J."/>
            <person name="Lind A.E."/>
            <person name="van Eijk R."/>
            <person name="Schleper C."/>
            <person name="Guy L."/>
            <person name="Ettema T.J."/>
        </authorList>
    </citation>
    <scope>NUCLEOTIDE SEQUENCE</scope>
</reference>
<feature type="transmembrane region" description="Helical" evidence="9">
    <location>
        <begin position="472"/>
        <end position="496"/>
    </location>
</feature>
<keyword evidence="2" id="KW-0813">Transport</keyword>
<dbReference type="AlphaFoldDB" id="A0A0F9XS86"/>
<evidence type="ECO:0000256" key="9">
    <source>
        <dbReference type="SAM" id="Phobius"/>
    </source>
</evidence>
<gene>
    <name evidence="10" type="ORF">LCGC14_0107920</name>
</gene>
<dbReference type="GO" id="GO:0005886">
    <property type="term" value="C:plasma membrane"/>
    <property type="evidence" value="ECO:0007669"/>
    <property type="project" value="UniProtKB-SubCell"/>
</dbReference>
<feature type="transmembrane region" description="Helical" evidence="9">
    <location>
        <begin position="304"/>
        <end position="324"/>
    </location>
</feature>
<dbReference type="InterPro" id="IPR052157">
    <property type="entry name" value="BCAA_transport_permease"/>
</dbReference>
<keyword evidence="5" id="KW-0029">Amino-acid transport</keyword>
<sequence>MRRFLSLGLLCLLLLGITVTTQAQTNSSPDASDDSAALELLEALDVSSYPAKSEAIIAILQSDDERAREWLQELLDGRLQRADDGRFVVVLDNSGRDWPVADALTGEPLGEMSRRDLDRIGINNALRNQLRSAIAVVDLYSPDVERRRTSATRLLGEVDEELAEPLSELIAEEEDAQVQRRLAQALAIYQVESGQLEGVEALRGSLHPRVRVALSRAANGDDPIVADAATAALISVEQNLKINRGLETLYFGLSLGSVLVLAAIGLAITFGVMGVINMAHGELIMLGAYTTWAMQQLLPGQPGLALILSIPAGFMVAALAGIAIERSVIQFLKGRPLETLLATFGISLILQQLVRTGISPLNRTVITPEWMSGSLVINDALSLTLNRMYVLGFALVVFASLMLIMRRTRVGLEVRAVTQNRAMARSMGIRATRVDIMTFALGSGVAGLAGVALSQLTNVGPNLGQHYIIDSFMVVVFGGVGNLWGTLVAGLSLGVINQVLEPWAGAVLAKIIVLVFIILFIQKRPRGLFPQKGRAAEG</sequence>
<dbReference type="GO" id="GO:0006865">
    <property type="term" value="P:amino acid transport"/>
    <property type="evidence" value="ECO:0007669"/>
    <property type="project" value="UniProtKB-KW"/>
</dbReference>
<accession>A0A0F9XS86</accession>
<evidence type="ECO:0000256" key="3">
    <source>
        <dbReference type="ARBA" id="ARBA00022475"/>
    </source>
</evidence>
<keyword evidence="6 9" id="KW-1133">Transmembrane helix</keyword>
<comment type="subcellular location">
    <subcellularLocation>
        <location evidence="1">Cell membrane</location>
        <topology evidence="1">Multi-pass membrane protein</topology>
    </subcellularLocation>
</comment>
<protein>
    <submittedName>
        <fullName evidence="10">Uncharacterized protein</fullName>
    </submittedName>
</protein>
<dbReference type="PANTHER" id="PTHR11795:SF447">
    <property type="entry name" value="ABC TRANSPORTER PERMEASE PROTEIN"/>
    <property type="match status" value="1"/>
</dbReference>
<evidence type="ECO:0000256" key="8">
    <source>
        <dbReference type="ARBA" id="ARBA00037998"/>
    </source>
</evidence>
<comment type="caution">
    <text evidence="10">The sequence shown here is derived from an EMBL/GenBank/DDBJ whole genome shotgun (WGS) entry which is preliminary data.</text>
</comment>
<evidence type="ECO:0000313" key="10">
    <source>
        <dbReference type="EMBL" id="KKO02377.1"/>
    </source>
</evidence>
<evidence type="ECO:0000256" key="4">
    <source>
        <dbReference type="ARBA" id="ARBA00022692"/>
    </source>
</evidence>
<evidence type="ECO:0000256" key="1">
    <source>
        <dbReference type="ARBA" id="ARBA00004651"/>
    </source>
</evidence>
<dbReference type="InterPro" id="IPR001851">
    <property type="entry name" value="ABC_transp_permease"/>
</dbReference>
<evidence type="ECO:0000256" key="6">
    <source>
        <dbReference type="ARBA" id="ARBA00022989"/>
    </source>
</evidence>
<name>A0A0F9XS86_9ZZZZ</name>
<feature type="transmembrane region" description="Helical" evidence="9">
    <location>
        <begin position="502"/>
        <end position="521"/>
    </location>
</feature>
<dbReference type="EMBL" id="LAZR01000031">
    <property type="protein sequence ID" value="KKO02377.1"/>
    <property type="molecule type" value="Genomic_DNA"/>
</dbReference>
<dbReference type="Pfam" id="PF02653">
    <property type="entry name" value="BPD_transp_2"/>
    <property type="match status" value="1"/>
</dbReference>
<evidence type="ECO:0000256" key="2">
    <source>
        <dbReference type="ARBA" id="ARBA00022448"/>
    </source>
</evidence>
<keyword evidence="7 9" id="KW-0472">Membrane</keyword>
<dbReference type="InterPro" id="IPR017779">
    <property type="entry name" value="ABC_UrtB_bac"/>
</dbReference>
<dbReference type="PANTHER" id="PTHR11795">
    <property type="entry name" value="BRANCHED-CHAIN AMINO ACID TRANSPORT SYSTEM PERMEASE PROTEIN LIVH"/>
    <property type="match status" value="1"/>
</dbReference>
<comment type="similarity">
    <text evidence="8">Belongs to the binding-protein-dependent transport system permease family. LivHM subfamily.</text>
</comment>
<dbReference type="GO" id="GO:0022857">
    <property type="term" value="F:transmembrane transporter activity"/>
    <property type="evidence" value="ECO:0007669"/>
    <property type="project" value="InterPro"/>
</dbReference>